<evidence type="ECO:0000313" key="1">
    <source>
        <dbReference type="EMBL" id="KAJ8948606.1"/>
    </source>
</evidence>
<organism evidence="1 2">
    <name type="scientific">Aromia moschata</name>
    <dbReference type="NCBI Taxonomy" id="1265417"/>
    <lineage>
        <taxon>Eukaryota</taxon>
        <taxon>Metazoa</taxon>
        <taxon>Ecdysozoa</taxon>
        <taxon>Arthropoda</taxon>
        <taxon>Hexapoda</taxon>
        <taxon>Insecta</taxon>
        <taxon>Pterygota</taxon>
        <taxon>Neoptera</taxon>
        <taxon>Endopterygota</taxon>
        <taxon>Coleoptera</taxon>
        <taxon>Polyphaga</taxon>
        <taxon>Cucujiformia</taxon>
        <taxon>Chrysomeloidea</taxon>
        <taxon>Cerambycidae</taxon>
        <taxon>Cerambycinae</taxon>
        <taxon>Callichromatini</taxon>
        <taxon>Aromia</taxon>
    </lineage>
</organism>
<dbReference type="EMBL" id="JAPWTK010000134">
    <property type="protein sequence ID" value="KAJ8948606.1"/>
    <property type="molecule type" value="Genomic_DNA"/>
</dbReference>
<protein>
    <submittedName>
        <fullName evidence="1">Uncharacterized protein</fullName>
    </submittedName>
</protein>
<proteinExistence type="predicted"/>
<keyword evidence="2" id="KW-1185">Reference proteome</keyword>
<dbReference type="Proteomes" id="UP001162162">
    <property type="component" value="Unassembled WGS sequence"/>
</dbReference>
<sequence length="64" mass="7522">MANTDQRHLLVIHIKNMLKGRAAQLISSRNPHSYFEIKQLLNLHFGDSRDLSSLIQDLQRLRIR</sequence>
<evidence type="ECO:0000313" key="2">
    <source>
        <dbReference type="Proteomes" id="UP001162162"/>
    </source>
</evidence>
<dbReference type="AlphaFoldDB" id="A0AAV8YCB3"/>
<reference evidence="1" key="1">
    <citation type="journal article" date="2023" name="Insect Mol. Biol.">
        <title>Genome sequencing provides insights into the evolution of gene families encoding plant cell wall-degrading enzymes in longhorned beetles.</title>
        <authorList>
            <person name="Shin N.R."/>
            <person name="Okamura Y."/>
            <person name="Kirsch R."/>
            <person name="Pauchet Y."/>
        </authorList>
    </citation>
    <scope>NUCLEOTIDE SEQUENCE</scope>
    <source>
        <strain evidence="1">AMC_N1</strain>
    </source>
</reference>
<name>A0AAV8YCB3_9CUCU</name>
<gene>
    <name evidence="1" type="ORF">NQ318_007610</name>
</gene>
<accession>A0AAV8YCB3</accession>
<comment type="caution">
    <text evidence="1">The sequence shown here is derived from an EMBL/GenBank/DDBJ whole genome shotgun (WGS) entry which is preliminary data.</text>
</comment>